<keyword evidence="4" id="KW-1185">Reference proteome</keyword>
<feature type="domain" description="Fimbrial-type adhesion" evidence="2">
    <location>
        <begin position="24"/>
        <end position="169"/>
    </location>
</feature>
<comment type="caution">
    <text evidence="3">The sequence shown here is derived from an EMBL/GenBank/DDBJ whole genome shotgun (WGS) entry which is preliminary data.</text>
</comment>
<evidence type="ECO:0000313" key="4">
    <source>
        <dbReference type="Proteomes" id="UP000607331"/>
    </source>
</evidence>
<dbReference type="RefSeq" id="WP_185667714.1">
    <property type="nucleotide sequence ID" value="NZ_JABBJF010000006.1"/>
</dbReference>
<feature type="chain" id="PRO_5045598113" evidence="1">
    <location>
        <begin position="18"/>
        <end position="169"/>
    </location>
</feature>
<dbReference type="InterPro" id="IPR050263">
    <property type="entry name" value="Bact_Fimbrial_Adh_Pro"/>
</dbReference>
<accession>A0ABR6RSB2</accession>
<dbReference type="InterPro" id="IPR036937">
    <property type="entry name" value="Adhesion_dom_fimbrial_sf"/>
</dbReference>
<gene>
    <name evidence="3" type="ORF">HII27_09800</name>
</gene>
<dbReference type="Gene3D" id="2.60.40.1090">
    <property type="entry name" value="Fimbrial-type adhesion domain"/>
    <property type="match status" value="1"/>
</dbReference>
<dbReference type="InterPro" id="IPR008966">
    <property type="entry name" value="Adhesion_dom_sf"/>
</dbReference>
<dbReference type="InterPro" id="IPR000259">
    <property type="entry name" value="Adhesion_dom_fimbrial"/>
</dbReference>
<evidence type="ECO:0000259" key="2">
    <source>
        <dbReference type="Pfam" id="PF00419"/>
    </source>
</evidence>
<sequence>MKIIFTLLLLAAASAQAHDGTVYVSGSIQDNTCIVSPSSQAQTVPLGDIAAKQFATKGSGSSPVAFIIDLQQCGAAATGVDFTFSGAADSADKTLLALDSGSDAAQGVAIELQDADHARLPLNQASSRYVIDPTRADNVFIFYARYMATTSSVSSGTANATATFTLTWQ</sequence>
<dbReference type="EMBL" id="JABBJF010000006">
    <property type="protein sequence ID" value="MBC1186011.1"/>
    <property type="molecule type" value="Genomic_DNA"/>
</dbReference>
<organism evidence="3 4">
    <name type="scientific">Kluyvera sichuanensis</name>
    <dbReference type="NCBI Taxonomy" id="2725494"/>
    <lineage>
        <taxon>Bacteria</taxon>
        <taxon>Pseudomonadati</taxon>
        <taxon>Pseudomonadota</taxon>
        <taxon>Gammaproteobacteria</taxon>
        <taxon>Enterobacterales</taxon>
        <taxon>Enterobacteriaceae</taxon>
        <taxon>Kluyvera</taxon>
    </lineage>
</organism>
<name>A0ABR6RSB2_9ENTR</name>
<feature type="signal peptide" evidence="1">
    <location>
        <begin position="1"/>
        <end position="17"/>
    </location>
</feature>
<reference evidence="3 4" key="1">
    <citation type="submission" date="2020-04" db="EMBL/GenBank/DDBJ databases">
        <title>The draft genome of Kluyvera sichuanensis strain SCKS090646.</title>
        <authorList>
            <person name="Wei L."/>
            <person name="Liu L."/>
            <person name="Feng Y."/>
            <person name="Zong Z."/>
        </authorList>
    </citation>
    <scope>NUCLEOTIDE SEQUENCE [LARGE SCALE GENOMIC DNA]</scope>
    <source>
        <strain evidence="3 4">090646</strain>
    </source>
</reference>
<dbReference type="Pfam" id="PF00419">
    <property type="entry name" value="Fimbrial"/>
    <property type="match status" value="1"/>
</dbReference>
<evidence type="ECO:0000256" key="1">
    <source>
        <dbReference type="SAM" id="SignalP"/>
    </source>
</evidence>
<dbReference type="SUPFAM" id="SSF49401">
    <property type="entry name" value="Bacterial adhesins"/>
    <property type="match status" value="1"/>
</dbReference>
<evidence type="ECO:0000313" key="3">
    <source>
        <dbReference type="EMBL" id="MBC1186011.1"/>
    </source>
</evidence>
<keyword evidence="1" id="KW-0732">Signal</keyword>
<proteinExistence type="predicted"/>
<protein>
    <submittedName>
        <fullName evidence="3">Fimbrial protein</fullName>
    </submittedName>
</protein>
<dbReference type="Proteomes" id="UP000607331">
    <property type="component" value="Unassembled WGS sequence"/>
</dbReference>
<dbReference type="PANTHER" id="PTHR33420:SF25">
    <property type="entry name" value="PROTEIN FIMF"/>
    <property type="match status" value="1"/>
</dbReference>
<dbReference type="PANTHER" id="PTHR33420">
    <property type="entry name" value="FIMBRIAL SUBUNIT ELFA-RELATED"/>
    <property type="match status" value="1"/>
</dbReference>